<feature type="domain" description="DUF5979" evidence="1">
    <location>
        <begin position="7"/>
        <end position="106"/>
    </location>
</feature>
<proteinExistence type="predicted"/>
<dbReference type="Pfam" id="PF19407">
    <property type="entry name" value="DUF5979"/>
    <property type="match status" value="2"/>
</dbReference>
<sequence>MVVTDADKAKDYTFEYECKDLNNTVKKQGSLNVKHNEFKHIKDLEGLKCTVKEKNSLKQIGRKLTVSWMLFDKNKEVKSFGSASHVDFEIDEKFNEAVHIVVTNKFKENTGGFILEKKVKYEDEEDEDELEGKEFTFEWKCTTDGKEVVKGSTKLKDKEEKLIQDLPLDSSCEVSEKDADVAGYKHTLQ</sequence>
<dbReference type="EMBL" id="CP003540">
    <property type="protein sequence ID" value="AFK17517.2"/>
    <property type="molecule type" value="Genomic_DNA"/>
</dbReference>
<feature type="domain" description="DUF5979" evidence="1">
    <location>
        <begin position="113"/>
        <end position="187"/>
    </location>
</feature>
<dbReference type="Gene3D" id="2.60.40.1140">
    <property type="entry name" value="Collagen-binding surface protein Cna, B-type domain"/>
    <property type="match status" value="1"/>
</dbReference>
<name>A0AAU8PP33_CORPS</name>
<evidence type="ECO:0000259" key="1">
    <source>
        <dbReference type="Pfam" id="PF19407"/>
    </source>
</evidence>
<dbReference type="AlphaFoldDB" id="A0AAU8PP33"/>
<gene>
    <name evidence="2" type="ORF">CP258_09745</name>
</gene>
<evidence type="ECO:0000313" key="2">
    <source>
        <dbReference type="EMBL" id="AFK17517.2"/>
    </source>
</evidence>
<dbReference type="RefSeq" id="WP_041480180.1">
    <property type="nucleotide sequence ID" value="NC_017945.3"/>
</dbReference>
<reference evidence="2 3" key="1">
    <citation type="journal article" date="2013" name="J. Biotechnol.">
        <title>Genome sequence of Corynebacterium pseudotuberculosis biovar equi strain 258 and prediction of antigenic targets to improve biotechnological vaccine production.</title>
        <authorList>
            <person name="Soares S.C."/>
            <person name="Trost E."/>
            <person name="Ramos R.T."/>
            <person name="Carneiro A.R."/>
            <person name="Santos A.R."/>
            <person name="Pinto A.C."/>
            <person name="Barbosa E."/>
            <person name="Aburjaile F."/>
            <person name="Ali A."/>
            <person name="Diniz C.A."/>
            <person name="Hassan S.S."/>
            <person name="Fiaux K."/>
            <person name="Guimaraes L.C."/>
            <person name="Bakhtiar S.M."/>
            <person name="Pereira U."/>
            <person name="Almeida S.S."/>
            <person name="Abreu V.A."/>
            <person name="Rocha F.S."/>
            <person name="Dorella F.A."/>
            <person name="Miyoshi A."/>
            <person name="Silva A."/>
            <person name="Azevedo V."/>
            <person name="Tauch A."/>
        </authorList>
    </citation>
    <scope>NUCLEOTIDE SEQUENCE [LARGE SCALE GENOMIC DNA]</scope>
    <source>
        <strain evidence="2 3">258</strain>
    </source>
</reference>
<accession>A0AAU8PP33</accession>
<dbReference type="Proteomes" id="UP000006465">
    <property type="component" value="Chromosome"/>
</dbReference>
<protein>
    <recommendedName>
        <fullName evidence="1">DUF5979 domain-containing protein</fullName>
    </recommendedName>
</protein>
<organism evidence="2 3">
    <name type="scientific">Corynebacterium pseudotuberculosis 258</name>
    <dbReference type="NCBI Taxonomy" id="1168865"/>
    <lineage>
        <taxon>Bacteria</taxon>
        <taxon>Bacillati</taxon>
        <taxon>Actinomycetota</taxon>
        <taxon>Actinomycetes</taxon>
        <taxon>Mycobacteriales</taxon>
        <taxon>Corynebacteriaceae</taxon>
        <taxon>Corynebacterium</taxon>
    </lineage>
</organism>
<dbReference type="InterPro" id="IPR046022">
    <property type="entry name" value="DUF5979"/>
</dbReference>
<dbReference type="KEGG" id="coe:CP258_09745"/>
<evidence type="ECO:0000313" key="3">
    <source>
        <dbReference type="Proteomes" id="UP000006465"/>
    </source>
</evidence>